<evidence type="ECO:0008006" key="3">
    <source>
        <dbReference type="Google" id="ProtNLM"/>
    </source>
</evidence>
<protein>
    <recommendedName>
        <fullName evidence="3">Restriction alleviation protein, Lar family</fullName>
    </recommendedName>
</protein>
<name>A0ABT2LWX1_9FIRM</name>
<keyword evidence="2" id="KW-1185">Reference proteome</keyword>
<dbReference type="Proteomes" id="UP001431199">
    <property type="component" value="Unassembled WGS sequence"/>
</dbReference>
<accession>A0ABT2LWX1</accession>
<dbReference type="RefSeq" id="WP_260978195.1">
    <property type="nucleotide sequence ID" value="NZ_JAODBU010000002.1"/>
</dbReference>
<sequence>MEIKNVINNGVKIPNECTCIWCGSKMRQAGPIHMGAGVNSFALWCNNCGAVTVHARDFGKKITGYEVKWNVE</sequence>
<evidence type="ECO:0000313" key="1">
    <source>
        <dbReference type="EMBL" id="MCT7397759.1"/>
    </source>
</evidence>
<proteinExistence type="predicted"/>
<comment type="caution">
    <text evidence="1">The sequence shown here is derived from an EMBL/GenBank/DDBJ whole genome shotgun (WGS) entry which is preliminary data.</text>
</comment>
<dbReference type="EMBL" id="JAODBU010000002">
    <property type="protein sequence ID" value="MCT7397759.1"/>
    <property type="molecule type" value="Genomic_DNA"/>
</dbReference>
<evidence type="ECO:0000313" key="2">
    <source>
        <dbReference type="Proteomes" id="UP001431199"/>
    </source>
</evidence>
<organism evidence="1 2">
    <name type="scientific">Eubacterium album</name>
    <dbReference type="NCBI Taxonomy" id="2978477"/>
    <lineage>
        <taxon>Bacteria</taxon>
        <taxon>Bacillati</taxon>
        <taxon>Bacillota</taxon>
        <taxon>Clostridia</taxon>
        <taxon>Eubacteriales</taxon>
        <taxon>Eubacteriaceae</taxon>
        <taxon>Eubacterium</taxon>
    </lineage>
</organism>
<gene>
    <name evidence="1" type="ORF">N5B56_01490</name>
</gene>
<reference evidence="1" key="1">
    <citation type="submission" date="2022-09" db="EMBL/GenBank/DDBJ databases">
        <title>Eubacterium sp. LFL-14 isolated from human feces.</title>
        <authorList>
            <person name="Liu F."/>
        </authorList>
    </citation>
    <scope>NUCLEOTIDE SEQUENCE</scope>
    <source>
        <strain evidence="1">LFL-14</strain>
    </source>
</reference>